<evidence type="ECO:0000313" key="2">
    <source>
        <dbReference type="EMBL" id="MTK22179.1"/>
    </source>
</evidence>
<feature type="domain" description="Aminoglycoside phosphotransferase" evidence="1">
    <location>
        <begin position="17"/>
        <end position="242"/>
    </location>
</feature>
<protein>
    <submittedName>
        <fullName evidence="2">Phosphotransferase</fullName>
    </submittedName>
</protein>
<evidence type="ECO:0000259" key="1">
    <source>
        <dbReference type="Pfam" id="PF01636"/>
    </source>
</evidence>
<evidence type="ECO:0000313" key="3">
    <source>
        <dbReference type="Proteomes" id="UP000487649"/>
    </source>
</evidence>
<dbReference type="Pfam" id="PF01636">
    <property type="entry name" value="APH"/>
    <property type="match status" value="1"/>
</dbReference>
<dbReference type="Proteomes" id="UP000487649">
    <property type="component" value="Unassembled WGS sequence"/>
</dbReference>
<dbReference type="AlphaFoldDB" id="A0A9X4XF68"/>
<organism evidence="2 3">
    <name type="scientific">Turicibacter sanguinis</name>
    <dbReference type="NCBI Taxonomy" id="154288"/>
    <lineage>
        <taxon>Bacteria</taxon>
        <taxon>Bacillati</taxon>
        <taxon>Bacillota</taxon>
        <taxon>Erysipelotrichia</taxon>
        <taxon>Erysipelotrichales</taxon>
        <taxon>Turicibacteraceae</taxon>
        <taxon>Turicibacter</taxon>
    </lineage>
</organism>
<dbReference type="InterPro" id="IPR002575">
    <property type="entry name" value="Aminoglycoside_PTrfase"/>
</dbReference>
<dbReference type="RefSeq" id="WP_006785728.1">
    <property type="nucleotide sequence ID" value="NZ_CAUWFM010000013.1"/>
</dbReference>
<reference evidence="2 3" key="1">
    <citation type="journal article" date="2019" name="Nat. Med.">
        <title>A library of human gut bacterial isolates paired with longitudinal multiomics data enables mechanistic microbiome research.</title>
        <authorList>
            <person name="Poyet M."/>
            <person name="Groussin M."/>
            <person name="Gibbons S.M."/>
            <person name="Avila-Pacheco J."/>
            <person name="Jiang X."/>
            <person name="Kearney S.M."/>
            <person name="Perrotta A.R."/>
            <person name="Berdy B."/>
            <person name="Zhao S."/>
            <person name="Lieberman T.D."/>
            <person name="Swanson P.K."/>
            <person name="Smith M."/>
            <person name="Roesemann S."/>
            <person name="Alexander J.E."/>
            <person name="Rich S.A."/>
            <person name="Livny J."/>
            <person name="Vlamakis H."/>
            <person name="Clish C."/>
            <person name="Bullock K."/>
            <person name="Deik A."/>
            <person name="Scott J."/>
            <person name="Pierce K.A."/>
            <person name="Xavier R.J."/>
            <person name="Alm E.J."/>
        </authorList>
    </citation>
    <scope>NUCLEOTIDE SEQUENCE [LARGE SCALE GENOMIC DNA]</scope>
    <source>
        <strain evidence="2 3">BIOML-A198</strain>
    </source>
</reference>
<comment type="caution">
    <text evidence="2">The sequence shown here is derived from an EMBL/GenBank/DDBJ whole genome shotgun (WGS) entry which is preliminary data.</text>
</comment>
<sequence length="301" mass="34796">MESVLKSIAVCQSAKIVKKVEAGWSSDVKYYVLDAHNREYMLRLSDISQDQSKRIEFERIQNFNTLDFEMSRAVEFGTCNAGSMVYMLLTWVVGESLESSLKVLSEQKQYELGIKAGKILKAIHDLPTIEVVDVLAKKEKMLEKLARYERCGYRVEQDDKIINYIKSHLDDLNDLKVVMNHGDYHVGNLILTSDFEVGVIDFNRMQVSDYVEDFYKVQSFNVEVSIPFSIGQIHGYFQGNPSEEFWKVLALYNAYAALNSITWATKFGQEAIEGMIRRCRQTMKDYDSFTQVVPRWYVTLE</sequence>
<proteinExistence type="predicted"/>
<dbReference type="PANTHER" id="PTHR41283">
    <property type="entry name" value="AMINOGLYCOSIDE PHOSPHOTRANSFERASE"/>
    <property type="match status" value="1"/>
</dbReference>
<dbReference type="PANTHER" id="PTHR41283:SF1">
    <property type="entry name" value="AMINOGLYCOSIDE PHOSPHOTRANSFERASE DOMAIN-CONTAINING PROTEIN"/>
    <property type="match status" value="1"/>
</dbReference>
<name>A0A9X4XF68_9FIRM</name>
<dbReference type="EMBL" id="WMQE01000031">
    <property type="protein sequence ID" value="MTK22179.1"/>
    <property type="molecule type" value="Genomic_DNA"/>
</dbReference>
<dbReference type="InterPro" id="IPR011009">
    <property type="entry name" value="Kinase-like_dom_sf"/>
</dbReference>
<dbReference type="Gene3D" id="3.90.1200.10">
    <property type="match status" value="1"/>
</dbReference>
<gene>
    <name evidence="2" type="ORF">GMA92_12235</name>
</gene>
<accession>A0A9X4XF68</accession>
<dbReference type="SUPFAM" id="SSF56112">
    <property type="entry name" value="Protein kinase-like (PK-like)"/>
    <property type="match status" value="1"/>
</dbReference>